<reference evidence="2" key="1">
    <citation type="submission" date="2014-09" db="EMBL/GenBank/DDBJ databases">
        <authorList>
            <person name="Magalhaes I.L.F."/>
            <person name="Oliveira U."/>
            <person name="Santos F.R."/>
            <person name="Vidigal T.H.D.A."/>
            <person name="Brescovit A.D."/>
            <person name="Santos A.J."/>
        </authorList>
    </citation>
    <scope>NUCLEOTIDE SEQUENCE</scope>
    <source>
        <tissue evidence="2">Shoot tissue taken approximately 20 cm above the soil surface</tissue>
    </source>
</reference>
<feature type="compositionally biased region" description="Low complexity" evidence="1">
    <location>
        <begin position="38"/>
        <end position="50"/>
    </location>
</feature>
<sequence>MALTVRPSSGRAGPERRASRSARSTSASPPRPRRQRSSRSSTSRQSAARPWGSMAAFSRLPRPRR</sequence>
<name>A0A0A9GSF5_ARUDO</name>
<dbReference type="EMBL" id="GBRH01171517">
    <property type="protein sequence ID" value="JAE26379.1"/>
    <property type="molecule type" value="Transcribed_RNA"/>
</dbReference>
<feature type="region of interest" description="Disordered" evidence="1">
    <location>
        <begin position="1"/>
        <end position="65"/>
    </location>
</feature>
<dbReference type="AlphaFoldDB" id="A0A0A9GSF5"/>
<reference evidence="2" key="2">
    <citation type="journal article" date="2015" name="Data Brief">
        <title>Shoot transcriptome of the giant reed, Arundo donax.</title>
        <authorList>
            <person name="Barrero R.A."/>
            <person name="Guerrero F.D."/>
            <person name="Moolhuijzen P."/>
            <person name="Goolsby J.A."/>
            <person name="Tidwell J."/>
            <person name="Bellgard S.E."/>
            <person name="Bellgard M.I."/>
        </authorList>
    </citation>
    <scope>NUCLEOTIDE SEQUENCE</scope>
    <source>
        <tissue evidence="2">Shoot tissue taken approximately 20 cm above the soil surface</tissue>
    </source>
</reference>
<organism evidence="2">
    <name type="scientific">Arundo donax</name>
    <name type="common">Giant reed</name>
    <name type="synonym">Donax arundinaceus</name>
    <dbReference type="NCBI Taxonomy" id="35708"/>
    <lineage>
        <taxon>Eukaryota</taxon>
        <taxon>Viridiplantae</taxon>
        <taxon>Streptophyta</taxon>
        <taxon>Embryophyta</taxon>
        <taxon>Tracheophyta</taxon>
        <taxon>Spermatophyta</taxon>
        <taxon>Magnoliopsida</taxon>
        <taxon>Liliopsida</taxon>
        <taxon>Poales</taxon>
        <taxon>Poaceae</taxon>
        <taxon>PACMAD clade</taxon>
        <taxon>Arundinoideae</taxon>
        <taxon>Arundineae</taxon>
        <taxon>Arundo</taxon>
    </lineage>
</organism>
<evidence type="ECO:0000313" key="2">
    <source>
        <dbReference type="EMBL" id="JAE26379.1"/>
    </source>
</evidence>
<evidence type="ECO:0000256" key="1">
    <source>
        <dbReference type="SAM" id="MobiDB-lite"/>
    </source>
</evidence>
<proteinExistence type="predicted"/>
<protein>
    <submittedName>
        <fullName evidence="2">Uncharacterized protein</fullName>
    </submittedName>
</protein>
<accession>A0A0A9GSF5</accession>